<dbReference type="PANTHER" id="PTHR10621">
    <property type="entry name" value="UV EXCISION REPAIR PROTEIN RAD23"/>
    <property type="match status" value="1"/>
</dbReference>
<comment type="caution">
    <text evidence="2">The sequence shown here is derived from an EMBL/GenBank/DDBJ whole genome shotgun (WGS) entry which is preliminary data.</text>
</comment>
<protein>
    <recommendedName>
        <fullName evidence="1">Ubiquitin-like domain-containing protein</fullName>
    </recommendedName>
</protein>
<feature type="domain" description="Ubiquitin-like" evidence="1">
    <location>
        <begin position="74"/>
        <end position="145"/>
    </location>
</feature>
<dbReference type="Pfam" id="PF00240">
    <property type="entry name" value="ubiquitin"/>
    <property type="match status" value="2"/>
</dbReference>
<evidence type="ECO:0000313" key="2">
    <source>
        <dbReference type="EMBL" id="KAL3069283.1"/>
    </source>
</evidence>
<dbReference type="CDD" id="cd17039">
    <property type="entry name" value="Ubl_ubiquitin_like"/>
    <property type="match status" value="2"/>
</dbReference>
<evidence type="ECO:0000313" key="3">
    <source>
        <dbReference type="Proteomes" id="UP001620645"/>
    </source>
</evidence>
<keyword evidence="3" id="KW-1185">Reference proteome</keyword>
<organism evidence="2 3">
    <name type="scientific">Heterodera schachtii</name>
    <name type="common">Sugarbeet cyst nematode worm</name>
    <name type="synonym">Tylenchus schachtii</name>
    <dbReference type="NCBI Taxonomy" id="97005"/>
    <lineage>
        <taxon>Eukaryota</taxon>
        <taxon>Metazoa</taxon>
        <taxon>Ecdysozoa</taxon>
        <taxon>Nematoda</taxon>
        <taxon>Chromadorea</taxon>
        <taxon>Rhabditida</taxon>
        <taxon>Tylenchina</taxon>
        <taxon>Tylenchomorpha</taxon>
        <taxon>Tylenchoidea</taxon>
        <taxon>Heteroderidae</taxon>
        <taxon>Heteroderinae</taxon>
        <taxon>Heterodera</taxon>
    </lineage>
</organism>
<gene>
    <name evidence="2" type="ORF">niasHS_018008</name>
</gene>
<dbReference type="SUPFAM" id="SSF54236">
    <property type="entry name" value="Ubiquitin-like"/>
    <property type="match status" value="2"/>
</dbReference>
<dbReference type="PANTHER" id="PTHR10621:SF0">
    <property type="entry name" value="UV EXCISION REPAIR PROTEIN RAD23"/>
    <property type="match status" value="1"/>
</dbReference>
<feature type="domain" description="Ubiquitin-like" evidence="1">
    <location>
        <begin position="1"/>
        <end position="61"/>
    </location>
</feature>
<dbReference type="InterPro" id="IPR000626">
    <property type="entry name" value="Ubiquitin-like_dom"/>
</dbReference>
<dbReference type="AlphaFoldDB" id="A0ABD2HSW9"/>
<proteinExistence type="predicted"/>
<dbReference type="SMART" id="SM00213">
    <property type="entry name" value="UBQ"/>
    <property type="match status" value="2"/>
</dbReference>
<accession>A0ABD2HSW9</accession>
<dbReference type="Gene3D" id="3.10.20.90">
    <property type="entry name" value="Phosphatidylinositol 3-kinase Catalytic Subunit, Chain A, domain 1"/>
    <property type="match status" value="2"/>
</dbReference>
<name>A0ABD2HSW9_HETSC</name>
<reference evidence="2 3" key="1">
    <citation type="submission" date="2024-10" db="EMBL/GenBank/DDBJ databases">
        <authorList>
            <person name="Kim D."/>
        </authorList>
    </citation>
    <scope>NUCLEOTIDE SEQUENCE [LARGE SCALE GENOMIC DNA]</scope>
    <source>
        <strain evidence="2">Taebaek</strain>
    </source>
</reference>
<evidence type="ECO:0000259" key="1">
    <source>
        <dbReference type="PROSITE" id="PS50053"/>
    </source>
</evidence>
<sequence length="171" mass="19620">MRAINASKDEHTMIIVDLNRESTVAALKQAIKKVTGIPRKHQLIRNRSSFGEVLEDQETLEFCLRKPKVFLSFGELKIRVNYGSETFIIMLDKSDTVATLKKAITEMFGIPHEKQVLIDTRDLVFENDGKTMDDYGVKKDQNVILAWNEFEISVKYDEIEEPISDQVRNVG</sequence>
<dbReference type="PROSITE" id="PS50053">
    <property type="entry name" value="UBIQUITIN_2"/>
    <property type="match status" value="2"/>
</dbReference>
<dbReference type="Proteomes" id="UP001620645">
    <property type="component" value="Unassembled WGS sequence"/>
</dbReference>
<dbReference type="InterPro" id="IPR029071">
    <property type="entry name" value="Ubiquitin-like_domsf"/>
</dbReference>
<dbReference type="EMBL" id="JBICCN010000429">
    <property type="protein sequence ID" value="KAL3069283.1"/>
    <property type="molecule type" value="Genomic_DNA"/>
</dbReference>